<dbReference type="STRING" id="227084.SAMN05421855_10129"/>
<dbReference type="RefSeq" id="WP_093139240.1">
    <property type="nucleotide sequence ID" value="NZ_BMWO01000001.1"/>
</dbReference>
<evidence type="ECO:0000313" key="2">
    <source>
        <dbReference type="EMBL" id="SDE30823.1"/>
    </source>
</evidence>
<protein>
    <recommendedName>
        <fullName evidence="4">Lipocalin-like domain-containing protein</fullName>
    </recommendedName>
</protein>
<dbReference type="AlphaFoldDB" id="A0A1G7BUY8"/>
<name>A0A1G7BUY8_9FLAO</name>
<keyword evidence="1" id="KW-0732">Signal</keyword>
<keyword evidence="3" id="KW-1185">Reference proteome</keyword>
<reference evidence="2 3" key="1">
    <citation type="submission" date="2016-10" db="EMBL/GenBank/DDBJ databases">
        <authorList>
            <person name="de Groot N.N."/>
        </authorList>
    </citation>
    <scope>NUCLEOTIDE SEQUENCE [LARGE SCALE GENOMIC DNA]</scope>
    <source>
        <strain evidence="2 3">DSM 16195</strain>
    </source>
</reference>
<feature type="chain" id="PRO_5011631954" description="Lipocalin-like domain-containing protein" evidence="1">
    <location>
        <begin position="18"/>
        <end position="160"/>
    </location>
</feature>
<dbReference type="EMBL" id="FNBA01000001">
    <property type="protein sequence ID" value="SDE30823.1"/>
    <property type="molecule type" value="Genomic_DNA"/>
</dbReference>
<evidence type="ECO:0000313" key="3">
    <source>
        <dbReference type="Proteomes" id="UP000199321"/>
    </source>
</evidence>
<organism evidence="2 3">
    <name type="scientific">Ulvibacter litoralis</name>
    <dbReference type="NCBI Taxonomy" id="227084"/>
    <lineage>
        <taxon>Bacteria</taxon>
        <taxon>Pseudomonadati</taxon>
        <taxon>Bacteroidota</taxon>
        <taxon>Flavobacteriia</taxon>
        <taxon>Flavobacteriales</taxon>
        <taxon>Flavobacteriaceae</taxon>
        <taxon>Ulvibacter</taxon>
    </lineage>
</organism>
<sequence length="160" mass="17455">MKTVQLLKMMVFTLIVAAFIVACDSDDDSNPTDNAITVAQVTTTASSGDWRITYFYDTDQDETGNYSGYSFTFNQDGTLVAVNESTTVTGTWSISDDSSSSDDDGNNSSDLDFNIFFAAPDDFNELSDDWDIISVSENKIELIDVSGGNGGTDYLTFEKN</sequence>
<dbReference type="Proteomes" id="UP000199321">
    <property type="component" value="Unassembled WGS sequence"/>
</dbReference>
<proteinExistence type="predicted"/>
<accession>A0A1G7BUY8</accession>
<dbReference type="OrthoDB" id="826659at2"/>
<dbReference type="PROSITE" id="PS51257">
    <property type="entry name" value="PROKAR_LIPOPROTEIN"/>
    <property type="match status" value="1"/>
</dbReference>
<evidence type="ECO:0008006" key="4">
    <source>
        <dbReference type="Google" id="ProtNLM"/>
    </source>
</evidence>
<evidence type="ECO:0000256" key="1">
    <source>
        <dbReference type="SAM" id="SignalP"/>
    </source>
</evidence>
<feature type="signal peptide" evidence="1">
    <location>
        <begin position="1"/>
        <end position="17"/>
    </location>
</feature>
<gene>
    <name evidence="2" type="ORF">SAMN05421855_10129</name>
</gene>